<dbReference type="Proteomes" id="UP000315995">
    <property type="component" value="Chromosome"/>
</dbReference>
<organism evidence="1 2">
    <name type="scientific">Persicimonas caeni</name>
    <dbReference type="NCBI Taxonomy" id="2292766"/>
    <lineage>
        <taxon>Bacteria</taxon>
        <taxon>Deltaproteobacteria</taxon>
        <taxon>Bradymonadales</taxon>
        <taxon>Bradymonadaceae</taxon>
        <taxon>Persicimonas</taxon>
    </lineage>
</organism>
<evidence type="ECO:0000313" key="2">
    <source>
        <dbReference type="Proteomes" id="UP000315995"/>
    </source>
</evidence>
<keyword evidence="2" id="KW-1185">Reference proteome</keyword>
<sequence length="184" mass="18653">MLLRMMEKTMSAKATATKILTATALILAAVIGLASTVSAAEYVGTGRITILESLAVSEEQSVDFGYVHRPSAGTNTLSLNHADGSVTASGAGDAQVVGGTSTSGVYTISGQPDRAIQVSVAVTDFSDPGISVDEAYVNGPTDSVSGKLDSAGKYEAKVGGAVTIDSNASLGTHTTDVIMTVTYE</sequence>
<evidence type="ECO:0000313" key="1">
    <source>
        <dbReference type="EMBL" id="QDG51401.1"/>
    </source>
</evidence>
<proteinExistence type="predicted"/>
<reference evidence="1 2" key="1">
    <citation type="submission" date="2019-06" db="EMBL/GenBank/DDBJ databases">
        <title>Persicimonas caeni gen. nov., sp. nov., a predatory bacterium isolated from solar saltern.</title>
        <authorList>
            <person name="Wang S."/>
        </authorList>
    </citation>
    <scope>NUCLEOTIDE SEQUENCE [LARGE SCALE GENOMIC DNA]</scope>
    <source>
        <strain evidence="1 2">YN101</strain>
    </source>
</reference>
<gene>
    <name evidence="1" type="ORF">FIV42_11810</name>
</gene>
<dbReference type="InterPro" id="IPR025514">
    <property type="entry name" value="DUF4402"/>
</dbReference>
<name>A0A4Y6PST7_PERCE</name>
<accession>A0A5B8Y3X5</accession>
<dbReference type="Pfam" id="PF14352">
    <property type="entry name" value="DUF4402"/>
    <property type="match status" value="1"/>
</dbReference>
<protein>
    <submittedName>
        <fullName evidence="1">DUF4402 domain-containing protein</fullName>
    </submittedName>
</protein>
<dbReference type="EMBL" id="CP041186">
    <property type="protein sequence ID" value="QDG51401.1"/>
    <property type="molecule type" value="Genomic_DNA"/>
</dbReference>
<accession>A0A4Y6PST7</accession>
<dbReference type="AlphaFoldDB" id="A0A4Y6PST7"/>